<reference evidence="2" key="2">
    <citation type="submission" date="2021-01" db="EMBL/GenBank/DDBJ databases">
        <authorList>
            <person name="Lovell J.T."/>
            <person name="Bentley N."/>
            <person name="Bhattarai G."/>
            <person name="Jenkins J.W."/>
            <person name="Sreedasyam A."/>
            <person name="Alarcon Y."/>
            <person name="Bock C."/>
            <person name="Boston L."/>
            <person name="Carlson J."/>
            <person name="Cervantes K."/>
            <person name="Clermont K."/>
            <person name="Krom N."/>
            <person name="Kubenka K."/>
            <person name="Mamidi S."/>
            <person name="Mattison C."/>
            <person name="Monteros M."/>
            <person name="Pisani C."/>
            <person name="Plott C."/>
            <person name="Rajasekar S."/>
            <person name="Rhein H.S."/>
            <person name="Rohla C."/>
            <person name="Song M."/>
            <person name="Hilaire R.S."/>
            <person name="Shu S."/>
            <person name="Wells L."/>
            <person name="Wang X."/>
            <person name="Webber J."/>
            <person name="Heerema R.J."/>
            <person name="Klein P."/>
            <person name="Conner P."/>
            <person name="Grauke L."/>
            <person name="Grimwood J."/>
            <person name="Schmutz J."/>
            <person name="Randall J.J."/>
        </authorList>
    </citation>
    <scope>NUCLEOTIDE SEQUENCE</scope>
    <source>
        <tissue evidence="2">Leaf</tissue>
    </source>
</reference>
<sequence>MSSSLEAAHRRMEREATRLAQISLEPYQVNFVGIQPSGRRNANTRKLPNLRVLSGWEVFVGKQMVCLENGFPKLESLLLRGLLNLEEWTVESGAMPSLHHLKISNCIKLNEDGSRWIKVCLYPSGTGDTLDAKDIQT</sequence>
<name>A0A8T1PW47_CARIL</name>
<accession>A0A8T1PW47</accession>
<comment type="caution">
    <text evidence="1">The sequence shown here is derived from an EMBL/GenBank/DDBJ whole genome shotgun (WGS) entry which is preliminary data.</text>
</comment>
<evidence type="ECO:0000313" key="3">
    <source>
        <dbReference type="Proteomes" id="UP000811609"/>
    </source>
</evidence>
<keyword evidence="3" id="KW-1185">Reference proteome</keyword>
<dbReference type="Proteomes" id="UP000811246">
    <property type="component" value="Chromosome 7"/>
</dbReference>
<dbReference type="EMBL" id="CM031815">
    <property type="protein sequence ID" value="KAG6647405.1"/>
    <property type="molecule type" value="Genomic_DNA"/>
</dbReference>
<dbReference type="PANTHER" id="PTHR15140">
    <property type="entry name" value="TUBULIN-SPECIFIC CHAPERONE E"/>
    <property type="match status" value="1"/>
</dbReference>
<dbReference type="Proteomes" id="UP000811609">
    <property type="component" value="Chromosome 7"/>
</dbReference>
<evidence type="ECO:0000313" key="1">
    <source>
        <dbReference type="EMBL" id="KAG6647405.1"/>
    </source>
</evidence>
<proteinExistence type="predicted"/>
<reference evidence="1" key="1">
    <citation type="submission" date="2020-12" db="EMBL/GenBank/DDBJ databases">
        <title>WGS assembly of Carya illinoinensis cv. Pawnee.</title>
        <authorList>
            <person name="Platts A."/>
            <person name="Shu S."/>
            <person name="Wright S."/>
            <person name="Barry K."/>
            <person name="Edger P."/>
            <person name="Pires J.C."/>
            <person name="Schmutz J."/>
        </authorList>
    </citation>
    <scope>NUCLEOTIDE SEQUENCE</scope>
    <source>
        <tissue evidence="1">Leaf</tissue>
    </source>
</reference>
<protein>
    <submittedName>
        <fullName evidence="1">Uncharacterized protein</fullName>
    </submittedName>
</protein>
<dbReference type="EMBL" id="CM031831">
    <property type="protein sequence ID" value="KAG6703324.1"/>
    <property type="molecule type" value="Genomic_DNA"/>
</dbReference>
<dbReference type="PANTHER" id="PTHR15140:SF37">
    <property type="entry name" value="UBIQUITIN-LIKE DOMAIN-CONTAINING PROTEIN"/>
    <property type="match status" value="1"/>
</dbReference>
<evidence type="ECO:0000313" key="2">
    <source>
        <dbReference type="EMBL" id="KAG6703324.1"/>
    </source>
</evidence>
<dbReference type="AlphaFoldDB" id="A0A8T1PW47"/>
<organism evidence="1 3">
    <name type="scientific">Carya illinoinensis</name>
    <name type="common">Pecan</name>
    <dbReference type="NCBI Taxonomy" id="32201"/>
    <lineage>
        <taxon>Eukaryota</taxon>
        <taxon>Viridiplantae</taxon>
        <taxon>Streptophyta</taxon>
        <taxon>Embryophyta</taxon>
        <taxon>Tracheophyta</taxon>
        <taxon>Spermatophyta</taxon>
        <taxon>Magnoliopsida</taxon>
        <taxon>eudicotyledons</taxon>
        <taxon>Gunneridae</taxon>
        <taxon>Pentapetalae</taxon>
        <taxon>rosids</taxon>
        <taxon>fabids</taxon>
        <taxon>Fagales</taxon>
        <taxon>Juglandaceae</taxon>
        <taxon>Carya</taxon>
    </lineage>
</organism>
<gene>
    <name evidence="1" type="ORF">CIPAW_07G077000</name>
    <name evidence="2" type="ORF">I3842_07G078200</name>
</gene>